<keyword evidence="1" id="KW-0812">Transmembrane</keyword>
<dbReference type="Proteomes" id="UP000287188">
    <property type="component" value="Unassembled WGS sequence"/>
</dbReference>
<dbReference type="RefSeq" id="WP_136625218.1">
    <property type="nucleotide sequence ID" value="NZ_BIFS01000001.1"/>
</dbReference>
<proteinExistence type="predicted"/>
<evidence type="ECO:0000313" key="3">
    <source>
        <dbReference type="Proteomes" id="UP000287188"/>
    </source>
</evidence>
<protein>
    <recommendedName>
        <fullName evidence="4">Zinc-finger domain-containing protein</fullName>
    </recommendedName>
</protein>
<evidence type="ECO:0008006" key="4">
    <source>
        <dbReference type="Google" id="ProtNLM"/>
    </source>
</evidence>
<evidence type="ECO:0000313" key="2">
    <source>
        <dbReference type="EMBL" id="GCE19474.1"/>
    </source>
</evidence>
<sequence length="344" mass="38656">MSNTNNNNKAQQKDMSNLAHYQSLPPLPAVNSSGPDVCSVMRLYLAVWDDLTVSQKELVYYHVQSCAECKKEQRILSRTTQMLQQLPITEPAPHVDDAVMRAIAARRNNRSHTLAPSDVVLPFAPRSRQQRSPWRLAGILAAAALLILAVGLSISLLTAPHLQAFALPANLSWNNYILFSKQTMANAQGQQYEVMAYHNMSVNMVNVETVMPGKIDVVVVADQQKALGMDMMHHVAQWDAQEWVHSQTFFDLNQLRNELNDGSAVYLGKGTFQGKEVYRIRYPDGHVLLLDMHYMPVNILPPSEEAHTPMYDTVQWLLPTQVSASMWDMQVPGNFRMGQLPGHP</sequence>
<keyword evidence="1" id="KW-0472">Membrane</keyword>
<keyword evidence="1" id="KW-1133">Transmembrane helix</keyword>
<organism evidence="2 3">
    <name type="scientific">Dictyobacter kobayashii</name>
    <dbReference type="NCBI Taxonomy" id="2014872"/>
    <lineage>
        <taxon>Bacteria</taxon>
        <taxon>Bacillati</taxon>
        <taxon>Chloroflexota</taxon>
        <taxon>Ktedonobacteria</taxon>
        <taxon>Ktedonobacterales</taxon>
        <taxon>Dictyobacteraceae</taxon>
        <taxon>Dictyobacter</taxon>
    </lineage>
</organism>
<evidence type="ECO:0000256" key="1">
    <source>
        <dbReference type="SAM" id="Phobius"/>
    </source>
</evidence>
<accession>A0A402AKB9</accession>
<dbReference type="EMBL" id="BIFS01000001">
    <property type="protein sequence ID" value="GCE19474.1"/>
    <property type="molecule type" value="Genomic_DNA"/>
</dbReference>
<reference evidence="3" key="1">
    <citation type="submission" date="2018-12" db="EMBL/GenBank/DDBJ databases">
        <title>Tengunoibacter tsumagoiensis gen. nov., sp. nov., Dictyobacter kobayashii sp. nov., D. alpinus sp. nov., and D. joshuensis sp. nov. and description of Dictyobacteraceae fam. nov. within the order Ktedonobacterales isolated from Tengu-no-mugimeshi.</title>
        <authorList>
            <person name="Wang C.M."/>
            <person name="Zheng Y."/>
            <person name="Sakai Y."/>
            <person name="Toyoda A."/>
            <person name="Minakuchi Y."/>
            <person name="Abe K."/>
            <person name="Yokota A."/>
            <person name="Yabe S."/>
        </authorList>
    </citation>
    <scope>NUCLEOTIDE SEQUENCE [LARGE SCALE GENOMIC DNA]</scope>
    <source>
        <strain evidence="3">Uno11</strain>
    </source>
</reference>
<dbReference type="AlphaFoldDB" id="A0A402AKB9"/>
<comment type="caution">
    <text evidence="2">The sequence shown here is derived from an EMBL/GenBank/DDBJ whole genome shotgun (WGS) entry which is preliminary data.</text>
</comment>
<name>A0A402AKB9_9CHLR</name>
<feature type="transmembrane region" description="Helical" evidence="1">
    <location>
        <begin position="136"/>
        <end position="157"/>
    </location>
</feature>
<keyword evidence="3" id="KW-1185">Reference proteome</keyword>
<dbReference type="OrthoDB" id="146671at2"/>
<gene>
    <name evidence="2" type="ORF">KDK_32740</name>
</gene>